<keyword evidence="3" id="KW-1185">Reference proteome</keyword>
<feature type="signal peptide" evidence="1">
    <location>
        <begin position="1"/>
        <end position="18"/>
    </location>
</feature>
<gene>
    <name evidence="2" type="primary">Pla2g15</name>
    <name evidence="2" type="ORF">TNCT_475661</name>
</gene>
<reference evidence="2" key="1">
    <citation type="submission" date="2020-07" db="EMBL/GenBank/DDBJ databases">
        <title>Multicomponent nature underlies the extraordinary mechanical properties of spider dragline silk.</title>
        <authorList>
            <person name="Kono N."/>
            <person name="Nakamura H."/>
            <person name="Mori M."/>
            <person name="Yoshida Y."/>
            <person name="Ohtoshi R."/>
            <person name="Malay A.D."/>
            <person name="Moran D.A.P."/>
            <person name="Tomita M."/>
            <person name="Numata K."/>
            <person name="Arakawa K."/>
        </authorList>
    </citation>
    <scope>NUCLEOTIDE SEQUENCE</scope>
</reference>
<keyword evidence="1" id="KW-0732">Signal</keyword>
<dbReference type="Gene3D" id="3.40.50.1820">
    <property type="entry name" value="alpha/beta hydrolase"/>
    <property type="match status" value="2"/>
</dbReference>
<organism evidence="2 3">
    <name type="scientific">Trichonephila clavata</name>
    <name type="common">Joro spider</name>
    <name type="synonym">Nephila clavata</name>
    <dbReference type="NCBI Taxonomy" id="2740835"/>
    <lineage>
        <taxon>Eukaryota</taxon>
        <taxon>Metazoa</taxon>
        <taxon>Ecdysozoa</taxon>
        <taxon>Arthropoda</taxon>
        <taxon>Chelicerata</taxon>
        <taxon>Arachnida</taxon>
        <taxon>Araneae</taxon>
        <taxon>Araneomorphae</taxon>
        <taxon>Entelegynae</taxon>
        <taxon>Araneoidea</taxon>
        <taxon>Nephilidae</taxon>
        <taxon>Trichonephila</taxon>
    </lineage>
</organism>
<evidence type="ECO:0000313" key="3">
    <source>
        <dbReference type="Proteomes" id="UP000887116"/>
    </source>
</evidence>
<accession>A0A8X6H7V5</accession>
<dbReference type="PANTHER" id="PTHR11440">
    <property type="entry name" value="LECITHIN-CHOLESTEROL ACYLTRANSFERASE-RELATED"/>
    <property type="match status" value="1"/>
</dbReference>
<protein>
    <submittedName>
        <fullName evidence="2">Phospholipase A2 group XV</fullName>
    </submittedName>
</protein>
<comment type="caution">
    <text evidence="2">The sequence shown here is derived from an EMBL/GenBank/DDBJ whole genome shotgun (WGS) entry which is preliminary data.</text>
</comment>
<dbReference type="GO" id="GO:0008374">
    <property type="term" value="F:O-acyltransferase activity"/>
    <property type="evidence" value="ECO:0007669"/>
    <property type="project" value="InterPro"/>
</dbReference>
<dbReference type="OrthoDB" id="190846at2759"/>
<dbReference type="GO" id="GO:0006629">
    <property type="term" value="P:lipid metabolic process"/>
    <property type="evidence" value="ECO:0007669"/>
    <property type="project" value="InterPro"/>
</dbReference>
<evidence type="ECO:0000313" key="2">
    <source>
        <dbReference type="EMBL" id="GFQ97858.1"/>
    </source>
</evidence>
<dbReference type="AlphaFoldDB" id="A0A8X6H7V5"/>
<dbReference type="Pfam" id="PF02450">
    <property type="entry name" value="LCAT"/>
    <property type="match status" value="2"/>
</dbReference>
<evidence type="ECO:0000256" key="1">
    <source>
        <dbReference type="SAM" id="SignalP"/>
    </source>
</evidence>
<name>A0A8X6H7V5_TRICU</name>
<dbReference type="InterPro" id="IPR003386">
    <property type="entry name" value="LACT/PDAT_acylTrfase"/>
</dbReference>
<feature type="chain" id="PRO_5036500339" evidence="1">
    <location>
        <begin position="19"/>
        <end position="424"/>
    </location>
</feature>
<sequence length="424" mass="48565">MFGSFSVFFVSFLVAVLAVNPSTAERFTRLRKAGRILKRSPVVLIPGDFGNQLEAKLNKPFSSYENCPLKENDYFNIWLDPFQLAVSLSCWVENMRLVYDNQTRKTSNMPGVDIRVPGFGDTETVEKIDPNIIMTPRLKHILNFKYYYQDIVDSLVSVGYVRNVNVRGAPYDFRKAPNEMQDYYKKLKNLIEETFKKNNRTKVTIVCHSMGCPITSFFLNTMHQPWKDKHIKRLIALGPALGGAVKALKTIAAGENLGYKVSAQLLKLQQRSSVSLSYMLPSRHLWSPNEVIAFTKDKNYTVENYDEFFKDIGFSTAFEMYKDTYRYAEIGLNPPGVEVHCVFGIGLNTTIRLNYMESKSFPDKPVLEFGDGDGTVNLRSLKVCSSWQGRQKQQVFLKTLKGIEHLDMLRNETVWKYIVDYATS</sequence>
<dbReference type="SUPFAM" id="SSF53474">
    <property type="entry name" value="alpha/beta-Hydrolases"/>
    <property type="match status" value="1"/>
</dbReference>
<dbReference type="Proteomes" id="UP000887116">
    <property type="component" value="Unassembled WGS sequence"/>
</dbReference>
<proteinExistence type="predicted"/>
<dbReference type="InterPro" id="IPR029058">
    <property type="entry name" value="AB_hydrolase_fold"/>
</dbReference>
<dbReference type="EMBL" id="BMAO01034617">
    <property type="protein sequence ID" value="GFQ97858.1"/>
    <property type="molecule type" value="Genomic_DNA"/>
</dbReference>